<dbReference type="AlphaFoldDB" id="A0ABD6DMK0"/>
<organism evidence="4 5">
    <name type="scientific">Haloarchaeobius litoreus</name>
    <dbReference type="NCBI Taxonomy" id="755306"/>
    <lineage>
        <taxon>Archaea</taxon>
        <taxon>Methanobacteriati</taxon>
        <taxon>Methanobacteriota</taxon>
        <taxon>Stenosarchaea group</taxon>
        <taxon>Halobacteria</taxon>
        <taxon>Halobacteriales</taxon>
        <taxon>Halorubellaceae</taxon>
        <taxon>Haloarchaeobius</taxon>
    </lineage>
</organism>
<proteinExistence type="predicted"/>
<evidence type="ECO:0000313" key="4">
    <source>
        <dbReference type="EMBL" id="MFD1647338.1"/>
    </source>
</evidence>
<evidence type="ECO:0000256" key="2">
    <source>
        <dbReference type="SAM" id="MobiDB-lite"/>
    </source>
</evidence>
<dbReference type="InterPro" id="IPR026371">
    <property type="entry name" value="PGF_CTERM"/>
</dbReference>
<sequence>MRTHSRALLALALAALLVTSTVGAVAVGGSSLSALNDTQEQDDLESADEIYVEDDGDAVLVYRDDTSGSGTGHYGADLSEGLFHVFLNDTMDEAPEDNVSGDASFELTPESMTGDGSFAMDTPDSIEDLSFDASAEQTRENAQGSVSFDGTFTSESGTASTGTSMVESLSTEGSMTTTGSTFSTDGSVSATFSEDPGVDEMQFAFTLEEREDSYVLSGEQDYVVGSYSADSWNTRESARRSLESQFGLVARQLDGDVSVTVESHSFDSDTNRVDMAYTVEFTGVDEAVSEQLTTSLASSQQMNLSESEAEELAERIQSVELTELSASVDVTSEEASASWSVQIDDYDEASLAMLDIMAASEMSSEQLNLEESRARIEAQSAADLQRTYTWSGSVSSPDGNTAEVEFSADYGTENWATYVEELESRGVEWSGSTEFSASARTENGELTAEMSATFAQEELVSGAIDSMLQSSEGTGSDQSRAMLEAFQQSEFETAKMDVSMEDRTVTFEAGASFDNVSAFRDVLEEEYGDDINVASAYGEMDDGESVSYVRLSGAVSGDASESDVRELAVVGDETEVFMPGDWDPDEREFPEMDTQEARNYLNVDDDGGGLLGGMPGFGPAVALVALVALALFGRRRAE</sequence>
<feature type="compositionally biased region" description="Low complexity" evidence="2">
    <location>
        <begin position="150"/>
        <end position="189"/>
    </location>
</feature>
<evidence type="ECO:0000256" key="3">
    <source>
        <dbReference type="SAM" id="Phobius"/>
    </source>
</evidence>
<keyword evidence="5" id="KW-1185">Reference proteome</keyword>
<dbReference type="GO" id="GO:0005886">
    <property type="term" value="C:plasma membrane"/>
    <property type="evidence" value="ECO:0007669"/>
    <property type="project" value="UniProtKB-SubCell"/>
</dbReference>
<dbReference type="EMBL" id="JBHUDO010000003">
    <property type="protein sequence ID" value="MFD1647338.1"/>
    <property type="molecule type" value="Genomic_DNA"/>
</dbReference>
<name>A0ABD6DMK0_9EURY</name>
<protein>
    <submittedName>
        <fullName evidence="4">PGF-CTERM sorting domain-containing protein</fullName>
    </submittedName>
</protein>
<comment type="caution">
    <text evidence="4">The sequence shown here is derived from an EMBL/GenBank/DDBJ whole genome shotgun (WGS) entry which is preliminary data.</text>
</comment>
<feature type="transmembrane region" description="Helical" evidence="3">
    <location>
        <begin position="610"/>
        <end position="632"/>
    </location>
</feature>
<evidence type="ECO:0000313" key="5">
    <source>
        <dbReference type="Proteomes" id="UP001597034"/>
    </source>
</evidence>
<dbReference type="Proteomes" id="UP001597034">
    <property type="component" value="Unassembled WGS sequence"/>
</dbReference>
<reference evidence="4 5" key="1">
    <citation type="journal article" date="2019" name="Int. J. Syst. Evol. Microbiol.">
        <title>The Global Catalogue of Microorganisms (GCM) 10K type strain sequencing project: providing services to taxonomists for standard genome sequencing and annotation.</title>
        <authorList>
            <consortium name="The Broad Institute Genomics Platform"/>
            <consortium name="The Broad Institute Genome Sequencing Center for Infectious Disease"/>
            <person name="Wu L."/>
            <person name="Ma J."/>
        </authorList>
    </citation>
    <scope>NUCLEOTIDE SEQUENCE [LARGE SCALE GENOMIC DNA]</scope>
    <source>
        <strain evidence="4 5">CGMCC 1.10390</strain>
    </source>
</reference>
<keyword evidence="3" id="KW-0812">Transmembrane</keyword>
<dbReference type="GO" id="GO:0030115">
    <property type="term" value="C:S-layer"/>
    <property type="evidence" value="ECO:0007669"/>
    <property type="project" value="UniProtKB-SubCell"/>
</dbReference>
<dbReference type="RefSeq" id="WP_256400603.1">
    <property type="nucleotide sequence ID" value="NZ_JANHJR010000003.1"/>
</dbReference>
<gene>
    <name evidence="4" type="ORF">ACFSBL_16745</name>
</gene>
<keyword evidence="1" id="KW-0732">Signal</keyword>
<accession>A0ABD6DMK0</accession>
<keyword evidence="3" id="KW-1133">Transmembrane helix</keyword>
<keyword evidence="3" id="KW-0472">Membrane</keyword>
<feature type="region of interest" description="Disordered" evidence="2">
    <location>
        <begin position="134"/>
        <end position="194"/>
    </location>
</feature>
<dbReference type="NCBIfam" id="TIGR04126">
    <property type="entry name" value="PGF_CTERM"/>
    <property type="match status" value="1"/>
</dbReference>
<evidence type="ECO:0000256" key="1">
    <source>
        <dbReference type="ARBA" id="ARBA00022729"/>
    </source>
</evidence>